<dbReference type="GO" id="GO:0005852">
    <property type="term" value="C:eukaryotic translation initiation factor 3 complex"/>
    <property type="evidence" value="ECO:0007669"/>
    <property type="project" value="TreeGrafter"/>
</dbReference>
<reference evidence="1 2" key="1">
    <citation type="journal article" date="2023" name="G3 (Bethesda)">
        <title>A chromosome-length genome assembly and annotation of blackberry (Rubus argutus, cv. 'Hillquist').</title>
        <authorList>
            <person name="Bruna T."/>
            <person name="Aryal R."/>
            <person name="Dudchenko O."/>
            <person name="Sargent D.J."/>
            <person name="Mead D."/>
            <person name="Buti M."/>
            <person name="Cavallini A."/>
            <person name="Hytonen T."/>
            <person name="Andres J."/>
            <person name="Pham M."/>
            <person name="Weisz D."/>
            <person name="Mascagni F."/>
            <person name="Usai G."/>
            <person name="Natali L."/>
            <person name="Bassil N."/>
            <person name="Fernandez G.E."/>
            <person name="Lomsadze A."/>
            <person name="Armour M."/>
            <person name="Olukolu B."/>
            <person name="Poorten T."/>
            <person name="Britton C."/>
            <person name="Davik J."/>
            <person name="Ashrafi H."/>
            <person name="Aiden E.L."/>
            <person name="Borodovsky M."/>
            <person name="Worthington M."/>
        </authorList>
    </citation>
    <scope>NUCLEOTIDE SEQUENCE [LARGE SCALE GENOMIC DNA]</scope>
    <source>
        <strain evidence="1">PI 553951</strain>
    </source>
</reference>
<dbReference type="PANTHER" id="PTHR15350">
    <property type="entry name" value="COP9 SIGNALOSOME COMPLEX SUBUNIT 7/DENDRITIC CELL PROTEIN GA17"/>
    <property type="match status" value="1"/>
</dbReference>
<sequence>MTDFLYHQEIFCHIFDDIKHLECIFTVICNVVTKSESPDEGQVAKLICGKVAQQPSDKPELRLKDVIYHCDCDISSYDFECTSYGYHFYYSLFNLYNQLEDPYSRFYVYLSSLNLAINGKVTEHALPSFKQMESFLKEWIIGVSDQRQLFLTISNVLKEHKILAKESFKFLTKYLATFSGEVTHVLSEAKEKAVRTIVEFVKTPDMFQCDLLDVPAVAQLEKDAKIFIGISAFEDIFDSEAGCLLGVSGCKFYSVEKLWSCPCRFQEQWHTLKTKLASWWGNIANVISTVQANRPWQLNASFITNSLMNVSDPYTSAVTEALKSLRKVKEPPALTEKRELERSKSGYEAGLKCKRMNFWLGEGNFVSEFGVGKPSSGVRDLAGGGR</sequence>
<protein>
    <submittedName>
        <fullName evidence="1">Uncharacterized protein</fullName>
    </submittedName>
</protein>
<dbReference type="PANTHER" id="PTHR15350:SF2">
    <property type="entry name" value="EUKARYOTIC TRANSLATION INITIATION FACTOR 3 SUBUNIT M"/>
    <property type="match status" value="1"/>
</dbReference>
<dbReference type="Proteomes" id="UP001457282">
    <property type="component" value="Unassembled WGS sequence"/>
</dbReference>
<dbReference type="GO" id="GO:0002183">
    <property type="term" value="P:cytoplasmic translational initiation"/>
    <property type="evidence" value="ECO:0007669"/>
    <property type="project" value="TreeGrafter"/>
</dbReference>
<organism evidence="1 2">
    <name type="scientific">Rubus argutus</name>
    <name type="common">Southern blackberry</name>
    <dbReference type="NCBI Taxonomy" id="59490"/>
    <lineage>
        <taxon>Eukaryota</taxon>
        <taxon>Viridiplantae</taxon>
        <taxon>Streptophyta</taxon>
        <taxon>Embryophyta</taxon>
        <taxon>Tracheophyta</taxon>
        <taxon>Spermatophyta</taxon>
        <taxon>Magnoliopsida</taxon>
        <taxon>eudicotyledons</taxon>
        <taxon>Gunneridae</taxon>
        <taxon>Pentapetalae</taxon>
        <taxon>rosids</taxon>
        <taxon>fabids</taxon>
        <taxon>Rosales</taxon>
        <taxon>Rosaceae</taxon>
        <taxon>Rosoideae</taxon>
        <taxon>Rosoideae incertae sedis</taxon>
        <taxon>Rubus</taxon>
    </lineage>
</organism>
<name>A0AAW1WJ36_RUBAR</name>
<gene>
    <name evidence="1" type="ORF">M0R45_033246</name>
</gene>
<dbReference type="AlphaFoldDB" id="A0AAW1WJ36"/>
<evidence type="ECO:0000313" key="1">
    <source>
        <dbReference type="EMBL" id="KAK9924905.1"/>
    </source>
</evidence>
<evidence type="ECO:0000313" key="2">
    <source>
        <dbReference type="Proteomes" id="UP001457282"/>
    </source>
</evidence>
<dbReference type="InterPro" id="IPR045237">
    <property type="entry name" value="COPS7/eIF3m"/>
</dbReference>
<comment type="caution">
    <text evidence="1">The sequence shown here is derived from an EMBL/GenBank/DDBJ whole genome shotgun (WGS) entry which is preliminary data.</text>
</comment>
<keyword evidence="2" id="KW-1185">Reference proteome</keyword>
<accession>A0AAW1WJ36</accession>
<proteinExistence type="predicted"/>
<dbReference type="EMBL" id="JBEDUW010000006">
    <property type="protein sequence ID" value="KAK9924905.1"/>
    <property type="molecule type" value="Genomic_DNA"/>
</dbReference>